<dbReference type="InParanoid" id="A0A1X7T1Z6"/>
<accession>A0A1X7T1Z6</accession>
<reference evidence="2" key="1">
    <citation type="submission" date="2017-05" db="UniProtKB">
        <authorList>
            <consortium name="EnsemblMetazoa"/>
        </authorList>
    </citation>
    <scope>IDENTIFICATION</scope>
</reference>
<feature type="region of interest" description="Disordered" evidence="1">
    <location>
        <begin position="1"/>
        <end position="154"/>
    </location>
</feature>
<feature type="compositionally biased region" description="Basic and acidic residues" evidence="1">
    <location>
        <begin position="25"/>
        <end position="36"/>
    </location>
</feature>
<name>A0A1X7T1Z6_AMPQE</name>
<evidence type="ECO:0000313" key="2">
    <source>
        <dbReference type="EnsemblMetazoa" id="Aqu2.1.08238_001"/>
    </source>
</evidence>
<feature type="compositionally biased region" description="Low complexity" evidence="1">
    <location>
        <begin position="96"/>
        <end position="105"/>
    </location>
</feature>
<organism evidence="2">
    <name type="scientific">Amphimedon queenslandica</name>
    <name type="common">Sponge</name>
    <dbReference type="NCBI Taxonomy" id="400682"/>
    <lineage>
        <taxon>Eukaryota</taxon>
        <taxon>Metazoa</taxon>
        <taxon>Porifera</taxon>
        <taxon>Demospongiae</taxon>
        <taxon>Heteroscleromorpha</taxon>
        <taxon>Haplosclerida</taxon>
        <taxon>Niphatidae</taxon>
        <taxon>Amphimedon</taxon>
    </lineage>
</organism>
<dbReference type="EnsemblMetazoa" id="Aqu2.1.08238_001">
    <property type="protein sequence ID" value="Aqu2.1.08238_001"/>
    <property type="gene ID" value="Aqu2.1.08238"/>
</dbReference>
<proteinExistence type="predicted"/>
<evidence type="ECO:0000256" key="1">
    <source>
        <dbReference type="SAM" id="MobiDB-lite"/>
    </source>
</evidence>
<sequence length="220" mass="23898">MRFSSIAEQTEDKGESEPAEQVMDESSKDGSDRNDPEQYEVSQNDVVYSLPPTQSVKQKSRTGHKELAMASPEIPQLKYIREQETKGTGTQRRPLSNSSISSSGSDKSKNIDAPLEPQAPIAATTNPSVTSSITQVEPYQSPKQRETVTSRSSVPIVGKNEKLVAPTAASTPTLTTVTRSVPLIRLESVNGEATASEVEESMDKPRGPTASPNEIRNKKR</sequence>
<feature type="region of interest" description="Disordered" evidence="1">
    <location>
        <begin position="188"/>
        <end position="220"/>
    </location>
</feature>
<feature type="compositionally biased region" description="Polar residues" evidence="1">
    <location>
        <begin position="40"/>
        <end position="57"/>
    </location>
</feature>
<dbReference type="AlphaFoldDB" id="A0A1X7T1Z6"/>
<protein>
    <submittedName>
        <fullName evidence="2">Uncharacterized protein</fullName>
    </submittedName>
</protein>
<feature type="compositionally biased region" description="Polar residues" evidence="1">
    <location>
        <begin position="123"/>
        <end position="142"/>
    </location>
</feature>
<feature type="compositionally biased region" description="Polar residues" evidence="1">
    <location>
        <begin position="86"/>
        <end position="95"/>
    </location>
</feature>